<comment type="caution">
    <text evidence="1">The sequence shown here is derived from an EMBL/GenBank/DDBJ whole genome shotgun (WGS) entry which is preliminary data.</text>
</comment>
<keyword evidence="2" id="KW-1185">Reference proteome</keyword>
<dbReference type="RefSeq" id="WP_314202542.1">
    <property type="nucleotide sequence ID" value="NZ_JAVTLL010000012.1"/>
</dbReference>
<dbReference type="Pfam" id="PF19760">
    <property type="entry name" value="DUF6247"/>
    <property type="match status" value="1"/>
</dbReference>
<reference evidence="2" key="1">
    <citation type="submission" date="2023-07" db="EMBL/GenBank/DDBJ databases">
        <title>Draft genome sequence of the endophytic actinobacterium Streptomyces justiciae WPN32, a potential antibiotic producer.</title>
        <authorList>
            <person name="Yasawong M."/>
            <person name="Pana W."/>
            <person name="Ganta P."/>
            <person name="Santapan N."/>
            <person name="Songngamsuk T."/>
            <person name="Phatcharaharikarn M."/>
            <person name="Kerdtoob S."/>
            <person name="Nantapong N."/>
        </authorList>
    </citation>
    <scope>NUCLEOTIDE SEQUENCE [LARGE SCALE GENOMIC DNA]</scope>
    <source>
        <strain evidence="2">WPN32</strain>
    </source>
</reference>
<dbReference type="InterPro" id="IPR046214">
    <property type="entry name" value="DUF6247"/>
</dbReference>
<name>A0ABU3LUS1_9ACTN</name>
<evidence type="ECO:0000313" key="2">
    <source>
        <dbReference type="Proteomes" id="UP001257948"/>
    </source>
</evidence>
<evidence type="ECO:0000313" key="1">
    <source>
        <dbReference type="EMBL" id="MDT7842908.1"/>
    </source>
</evidence>
<organism evidence="1 2">
    <name type="scientific">Streptomyces justiciae</name>
    <dbReference type="NCBI Taxonomy" id="2780140"/>
    <lineage>
        <taxon>Bacteria</taxon>
        <taxon>Bacillati</taxon>
        <taxon>Actinomycetota</taxon>
        <taxon>Actinomycetes</taxon>
        <taxon>Kitasatosporales</taxon>
        <taxon>Streptomycetaceae</taxon>
        <taxon>Streptomyces</taxon>
    </lineage>
</organism>
<proteinExistence type="predicted"/>
<dbReference type="Proteomes" id="UP001257948">
    <property type="component" value="Unassembled WGS sequence"/>
</dbReference>
<gene>
    <name evidence="1" type="ORF">RQC66_19480</name>
</gene>
<protein>
    <submittedName>
        <fullName evidence="1">Uncharacterized protein</fullName>
    </submittedName>
</protein>
<sequence>MFLGARLSLSDTPDRTATSEELTIVSAQYEETAGPAALPLKTIGDIRAALRSGHGFPGDRESFETDLQRALEASSETDLNAVATVIVDYRGRIRLYQDPDFDIAVQEGIDLTARLKQEEKGRE</sequence>
<accession>A0ABU3LUS1</accession>
<dbReference type="EMBL" id="JAVTLL010000012">
    <property type="protein sequence ID" value="MDT7842908.1"/>
    <property type="molecule type" value="Genomic_DNA"/>
</dbReference>